<evidence type="ECO:0000256" key="1">
    <source>
        <dbReference type="SAM" id="Phobius"/>
    </source>
</evidence>
<evidence type="ECO:0000259" key="2">
    <source>
        <dbReference type="Pfam" id="PF07811"/>
    </source>
</evidence>
<keyword evidence="1" id="KW-0472">Membrane</keyword>
<dbReference type="AlphaFoldDB" id="A0A2A6RI31"/>
<feature type="transmembrane region" description="Helical" evidence="1">
    <location>
        <begin position="12"/>
        <end position="38"/>
    </location>
</feature>
<keyword evidence="1" id="KW-0812">Transmembrane</keyword>
<accession>A0A2A6RI31</accession>
<comment type="caution">
    <text evidence="3">The sequence shown here is derived from an EMBL/GenBank/DDBJ whole genome shotgun (WGS) entry which is preliminary data.</text>
</comment>
<dbReference type="EMBL" id="NQWI01000060">
    <property type="protein sequence ID" value="PDW02603.1"/>
    <property type="molecule type" value="Genomic_DNA"/>
</dbReference>
<proteinExistence type="predicted"/>
<reference evidence="4" key="1">
    <citation type="submission" date="2017-08" db="EMBL/GenBank/DDBJ databases">
        <authorList>
            <person name="Grouzdev D.S."/>
            <person name="Gaisin V.A."/>
            <person name="Rysina M.S."/>
            <person name="Gorlenko V.M."/>
        </authorList>
    </citation>
    <scope>NUCLEOTIDE SEQUENCE [LARGE SCALE GENOMIC DNA]</scope>
    <source>
        <strain evidence="4">Kir15-3F</strain>
    </source>
</reference>
<dbReference type="Pfam" id="PF07811">
    <property type="entry name" value="TadE"/>
    <property type="match status" value="1"/>
</dbReference>
<dbReference type="OrthoDB" id="161498at2"/>
<dbReference type="Proteomes" id="UP000220527">
    <property type="component" value="Unassembled WGS sequence"/>
</dbReference>
<gene>
    <name evidence="3" type="ORF">CJ255_13180</name>
</gene>
<organism evidence="3 4">
    <name type="scientific">Candidatus Viridilinea mediisalina</name>
    <dbReference type="NCBI Taxonomy" id="2024553"/>
    <lineage>
        <taxon>Bacteria</taxon>
        <taxon>Bacillati</taxon>
        <taxon>Chloroflexota</taxon>
        <taxon>Chloroflexia</taxon>
        <taxon>Chloroflexales</taxon>
        <taxon>Chloroflexineae</taxon>
        <taxon>Oscillochloridaceae</taxon>
        <taxon>Candidatus Viridilinea</taxon>
    </lineage>
</organism>
<feature type="domain" description="TadE-like" evidence="2">
    <location>
        <begin position="10"/>
        <end position="51"/>
    </location>
</feature>
<protein>
    <recommendedName>
        <fullName evidence="2">TadE-like domain-containing protein</fullName>
    </recommendedName>
</protein>
<sequence length="138" mass="14767">MARDQPRAEGQAIVEFVMVLGIFLSLVFGLIGVGQMLLANYAVNQAARAAAHQAAIAGGQSRPAEDAAQLVLNAGVGTHISRATVVVQCAPVSGGSTCRRYDPVTVTVVYRDRLWVPFPLDEFTLRAEATRASERDQQ</sequence>
<name>A0A2A6RI31_9CHLR</name>
<evidence type="ECO:0000313" key="3">
    <source>
        <dbReference type="EMBL" id="PDW02603.1"/>
    </source>
</evidence>
<keyword evidence="1" id="KW-1133">Transmembrane helix</keyword>
<keyword evidence="4" id="KW-1185">Reference proteome</keyword>
<evidence type="ECO:0000313" key="4">
    <source>
        <dbReference type="Proteomes" id="UP000220527"/>
    </source>
</evidence>
<dbReference type="InterPro" id="IPR012495">
    <property type="entry name" value="TadE-like_dom"/>
</dbReference>